<dbReference type="AlphaFoldDB" id="A0A1C7IHF1"/>
<dbReference type="PANTHER" id="PTHR39196">
    <property type="entry name" value="PRIMOSOME, DNAD SUBUNIT"/>
    <property type="match status" value="1"/>
</dbReference>
<evidence type="ECO:0000313" key="3">
    <source>
        <dbReference type="Proteomes" id="UP000092574"/>
    </source>
</evidence>
<name>A0A1C7IHF1_9FIRM</name>
<dbReference type="InterPro" id="IPR025400">
    <property type="entry name" value="Lin1244/Lin1753-like_N"/>
</dbReference>
<gene>
    <name evidence="2" type="ORF">A4V09_00650</name>
</gene>
<dbReference type="STRING" id="1796616.A4V09_00650"/>
<keyword evidence="3" id="KW-1185">Reference proteome</keyword>
<feature type="domain" description="Lin1244/Lin1753-like N-terminal" evidence="1">
    <location>
        <begin position="13"/>
        <end position="109"/>
    </location>
</feature>
<dbReference type="EMBL" id="CP015405">
    <property type="protein sequence ID" value="ANU78488.1"/>
    <property type="molecule type" value="Genomic_DNA"/>
</dbReference>
<proteinExistence type="predicted"/>
<evidence type="ECO:0000313" key="2">
    <source>
        <dbReference type="EMBL" id="ANU78488.1"/>
    </source>
</evidence>
<evidence type="ECO:0000259" key="1">
    <source>
        <dbReference type="Pfam" id="PF14297"/>
    </source>
</evidence>
<accession>A0A1C7IHF1</accession>
<dbReference type="PANTHER" id="PTHR39196:SF1">
    <property type="entry name" value="PRIMOSOME, DNAD SUBUNIT"/>
    <property type="match status" value="1"/>
</dbReference>
<dbReference type="KEGG" id="byl:A4V09_00650"/>
<sequence>MARGAPNKRGLDYFPKMLNFYDDDKIFDLMDEYGPLGVTIYDVILTIVYSQGYFAELSKDKLSRMVIRKIGNKWIKNQRVVVQVIDYCADLGLFDKALLAQSVITSEGIQRRYHKIAVKLMKRQLYSEKYWLLEKEEKEEPLLNSPKNRISSEENQIDSAVIQISSEKSHIKEKETKRNNINTAPPGKPFDNPELENAFQFFLLCRRQNGKVINEGQIQLLREELCAAEDNDNGRIALAKKAAADGWTGFHSLKKTRKRAEPKKKTKFSNFQGRKYDVDSLESQLLQAGTGRIKHESI</sequence>
<protein>
    <recommendedName>
        <fullName evidence="1">Lin1244/Lin1753-like N-terminal domain-containing protein</fullName>
    </recommendedName>
</protein>
<reference evidence="2" key="1">
    <citation type="submission" date="2017-04" db="EMBL/GenBank/DDBJ databases">
        <title>Complete Genome Sequences of Twelve Strains of a Stable Defined Moderately Diverse Mouse Microbiota 2 (sDMDMm2).</title>
        <authorList>
            <person name="Uchimura Y."/>
            <person name="Wyss M."/>
            <person name="Brugiroux S."/>
            <person name="Limenitakis J.P."/>
            <person name="Stecher B."/>
            <person name="McCoy K.D."/>
            <person name="Macpherson A.J."/>
        </authorList>
    </citation>
    <scope>NUCLEOTIDE SEQUENCE</scope>
    <source>
        <strain evidence="2">YL58</strain>
    </source>
</reference>
<organism evidence="2 3">
    <name type="scientific">Blautia pseudococcoides</name>
    <dbReference type="NCBI Taxonomy" id="1796616"/>
    <lineage>
        <taxon>Bacteria</taxon>
        <taxon>Bacillati</taxon>
        <taxon>Bacillota</taxon>
        <taxon>Clostridia</taxon>
        <taxon>Lachnospirales</taxon>
        <taxon>Lachnospiraceae</taxon>
        <taxon>Blautia</taxon>
    </lineage>
</organism>
<dbReference type="Pfam" id="PF14297">
    <property type="entry name" value="Lin1244_N"/>
    <property type="match status" value="1"/>
</dbReference>
<dbReference type="OrthoDB" id="1047417at2"/>
<dbReference type="Proteomes" id="UP000092574">
    <property type="component" value="Chromosome"/>
</dbReference>